<dbReference type="AlphaFoldDB" id="A0A2T2XKD3"/>
<keyword evidence="2 3" id="KW-0808">Transferase</keyword>
<proteinExistence type="predicted"/>
<dbReference type="Pfam" id="PF06325">
    <property type="entry name" value="PrmA"/>
    <property type="match status" value="1"/>
</dbReference>
<evidence type="ECO:0000256" key="1">
    <source>
        <dbReference type="ARBA" id="ARBA00022603"/>
    </source>
</evidence>
<keyword evidence="1 3" id="KW-0489">Methyltransferase</keyword>
<dbReference type="InterPro" id="IPR050078">
    <property type="entry name" value="Ribosomal_L11_MeTrfase_PrmA"/>
</dbReference>
<dbReference type="PANTHER" id="PTHR43648:SF1">
    <property type="entry name" value="ELECTRON TRANSFER FLAVOPROTEIN BETA SUBUNIT LYSINE METHYLTRANSFERASE"/>
    <property type="match status" value="1"/>
</dbReference>
<reference evidence="3 4" key="1">
    <citation type="journal article" date="2014" name="BMC Genomics">
        <title>Comparison of environmental and isolate Sulfobacillus genomes reveals diverse carbon, sulfur, nitrogen, and hydrogen metabolisms.</title>
        <authorList>
            <person name="Justice N.B."/>
            <person name="Norman A."/>
            <person name="Brown C.T."/>
            <person name="Singh A."/>
            <person name="Thomas B.C."/>
            <person name="Banfield J.F."/>
        </authorList>
    </citation>
    <scope>NUCLEOTIDE SEQUENCE [LARGE SCALE GENOMIC DNA]</scope>
    <source>
        <strain evidence="3">AMDSBA4</strain>
    </source>
</reference>
<dbReference type="EMBL" id="PXYW01000005">
    <property type="protein sequence ID" value="PSR34950.1"/>
    <property type="molecule type" value="Genomic_DNA"/>
</dbReference>
<evidence type="ECO:0000256" key="2">
    <source>
        <dbReference type="ARBA" id="ARBA00022679"/>
    </source>
</evidence>
<protein>
    <submittedName>
        <fullName evidence="3">50S ribosomal protein L11 methyltransferase</fullName>
    </submittedName>
</protein>
<dbReference type="GO" id="GO:0005840">
    <property type="term" value="C:ribosome"/>
    <property type="evidence" value="ECO:0007669"/>
    <property type="project" value="UniProtKB-KW"/>
</dbReference>
<dbReference type="GO" id="GO:0008276">
    <property type="term" value="F:protein methyltransferase activity"/>
    <property type="evidence" value="ECO:0007669"/>
    <property type="project" value="TreeGrafter"/>
</dbReference>
<keyword evidence="3" id="KW-0689">Ribosomal protein</keyword>
<name>A0A2T2XKD3_9FIRM</name>
<evidence type="ECO:0000313" key="3">
    <source>
        <dbReference type="EMBL" id="PSR34950.1"/>
    </source>
</evidence>
<evidence type="ECO:0000313" key="4">
    <source>
        <dbReference type="Proteomes" id="UP000242972"/>
    </source>
</evidence>
<gene>
    <name evidence="3" type="ORF">C7B46_03285</name>
</gene>
<comment type="caution">
    <text evidence="3">The sequence shown here is derived from an EMBL/GenBank/DDBJ whole genome shotgun (WGS) entry which is preliminary data.</text>
</comment>
<dbReference type="PANTHER" id="PTHR43648">
    <property type="entry name" value="ELECTRON TRANSFER FLAVOPROTEIN BETA SUBUNIT LYSINE METHYLTRANSFERASE"/>
    <property type="match status" value="1"/>
</dbReference>
<keyword evidence="3" id="KW-0687">Ribonucleoprotein</keyword>
<dbReference type="GO" id="GO:0032259">
    <property type="term" value="P:methylation"/>
    <property type="evidence" value="ECO:0007669"/>
    <property type="project" value="UniProtKB-KW"/>
</dbReference>
<dbReference type="InterPro" id="IPR029063">
    <property type="entry name" value="SAM-dependent_MTases_sf"/>
</dbReference>
<sequence length="312" mass="34378">MSTPKTKASSEKLKMPWAANPAPACYWAVTIRSWDTLLLEDAQNLFYGLGVNGLEWEDGKAAKMPFADIALDPKDPFVRAYFPDDALWESRKNAIQHRFGALAVISQVNSQDWESSWKQYYVPIYVANKVIMPAWYSQSPFSEDHTIWLDPGMAFGTGTHVTTQMCLARIMSIPLSGKRMMDLGSGSGILAIAAAKSGAKTVVAVEPDPVAVAALMGNLERNHTLSQIAVVEGTLSDVPTQSFDVIVMNLITEIITEEWNRVVQYTIPGSRIVLSGIVEERIGEVLSVLEGTLSTIVWMDQREGWVALEVTP</sequence>
<dbReference type="Gene3D" id="3.40.50.150">
    <property type="entry name" value="Vaccinia Virus protein VP39"/>
    <property type="match status" value="1"/>
</dbReference>
<accession>A0A2T2XKD3</accession>
<dbReference type="CDD" id="cd02440">
    <property type="entry name" value="AdoMet_MTases"/>
    <property type="match status" value="1"/>
</dbReference>
<dbReference type="Proteomes" id="UP000242972">
    <property type="component" value="Unassembled WGS sequence"/>
</dbReference>
<dbReference type="SUPFAM" id="SSF53335">
    <property type="entry name" value="S-adenosyl-L-methionine-dependent methyltransferases"/>
    <property type="match status" value="1"/>
</dbReference>
<organism evidence="3 4">
    <name type="scientific">Sulfobacillus benefaciens</name>
    <dbReference type="NCBI Taxonomy" id="453960"/>
    <lineage>
        <taxon>Bacteria</taxon>
        <taxon>Bacillati</taxon>
        <taxon>Bacillota</taxon>
        <taxon>Clostridia</taxon>
        <taxon>Eubacteriales</taxon>
        <taxon>Clostridiales Family XVII. Incertae Sedis</taxon>
        <taxon>Sulfobacillus</taxon>
    </lineage>
</organism>